<dbReference type="PANTHER" id="PTHR43265:SF1">
    <property type="entry name" value="ESTERASE ESTD"/>
    <property type="match status" value="1"/>
</dbReference>
<dbReference type="GO" id="GO:0052689">
    <property type="term" value="F:carboxylic ester hydrolase activity"/>
    <property type="evidence" value="ECO:0007669"/>
    <property type="project" value="TreeGrafter"/>
</dbReference>
<keyword evidence="2" id="KW-0732">Signal</keyword>
<gene>
    <name evidence="4" type="ORF">A9Q93_02295</name>
</gene>
<dbReference type="GO" id="GO:0004252">
    <property type="term" value="F:serine-type endopeptidase activity"/>
    <property type="evidence" value="ECO:0007669"/>
    <property type="project" value="InterPro"/>
</dbReference>
<evidence type="ECO:0000259" key="3">
    <source>
        <dbReference type="Pfam" id="PF12146"/>
    </source>
</evidence>
<dbReference type="SUPFAM" id="SSF53474">
    <property type="entry name" value="alpha/beta-Hydrolases"/>
    <property type="match status" value="1"/>
</dbReference>
<evidence type="ECO:0000256" key="1">
    <source>
        <dbReference type="ARBA" id="ARBA00022801"/>
    </source>
</evidence>
<dbReference type="InterPro" id="IPR053145">
    <property type="entry name" value="AB_hydrolase_Est10"/>
</dbReference>
<dbReference type="AlphaFoldDB" id="A0A1Z8BB31"/>
<dbReference type="PANTHER" id="PTHR43265">
    <property type="entry name" value="ESTERASE ESTD"/>
    <property type="match status" value="1"/>
</dbReference>
<name>A0A1Z8BB31_9FLAO</name>
<dbReference type="GO" id="GO:0006508">
    <property type="term" value="P:proteolysis"/>
    <property type="evidence" value="ECO:0007669"/>
    <property type="project" value="InterPro"/>
</dbReference>
<dbReference type="InterPro" id="IPR022742">
    <property type="entry name" value="Hydrolase_4"/>
</dbReference>
<evidence type="ECO:0000256" key="2">
    <source>
        <dbReference type="SAM" id="SignalP"/>
    </source>
</evidence>
<dbReference type="EMBL" id="MAAX01000036">
    <property type="protein sequence ID" value="OUS19782.1"/>
    <property type="molecule type" value="Genomic_DNA"/>
</dbReference>
<feature type="signal peptide" evidence="2">
    <location>
        <begin position="1"/>
        <end position="22"/>
    </location>
</feature>
<dbReference type="Proteomes" id="UP000196102">
    <property type="component" value="Unassembled WGS sequence"/>
</dbReference>
<accession>A0A1Z8BB31</accession>
<dbReference type="Gene3D" id="3.40.50.1820">
    <property type="entry name" value="alpha/beta hydrolase"/>
    <property type="match status" value="1"/>
</dbReference>
<evidence type="ECO:0000313" key="4">
    <source>
        <dbReference type="EMBL" id="OUS19782.1"/>
    </source>
</evidence>
<reference evidence="5" key="1">
    <citation type="journal article" date="2017" name="Proc. Natl. Acad. Sci. U.S.A.">
        <title>Simulation of Deepwater Horizon oil plume reveals substrate specialization within a complex community of hydrocarbon-degraders.</title>
        <authorList>
            <person name="Hu P."/>
            <person name="Dubinsky E.A."/>
            <person name="Probst A.J."/>
            <person name="Wang J."/>
            <person name="Sieber C.M.K."/>
            <person name="Tom L.M."/>
            <person name="Gardinali P."/>
            <person name="Banfield J.F."/>
            <person name="Atlas R.M."/>
            <person name="Andersen G.L."/>
        </authorList>
    </citation>
    <scope>NUCLEOTIDE SEQUENCE [LARGE SCALE GENOMIC DNA]</scope>
</reference>
<dbReference type="PROSITE" id="PS00708">
    <property type="entry name" value="PRO_ENDOPEP_SER"/>
    <property type="match status" value="1"/>
</dbReference>
<feature type="domain" description="Serine aminopeptidase S33" evidence="3">
    <location>
        <begin position="189"/>
        <end position="431"/>
    </location>
</feature>
<organism evidence="4 5">
    <name type="scientific">Nonlabens dokdonensis</name>
    <dbReference type="NCBI Taxonomy" id="328515"/>
    <lineage>
        <taxon>Bacteria</taxon>
        <taxon>Pseudomonadati</taxon>
        <taxon>Bacteroidota</taxon>
        <taxon>Flavobacteriia</taxon>
        <taxon>Flavobacteriales</taxon>
        <taxon>Flavobacteriaceae</taxon>
        <taxon>Nonlabens</taxon>
    </lineage>
</organism>
<dbReference type="InterPro" id="IPR002471">
    <property type="entry name" value="Pept_S9_AS"/>
</dbReference>
<dbReference type="RefSeq" id="WP_303685769.1">
    <property type="nucleotide sequence ID" value="NZ_CAJXYO010000018.1"/>
</dbReference>
<proteinExistence type="predicted"/>
<comment type="caution">
    <text evidence="4">The sequence shown here is derived from an EMBL/GenBank/DDBJ whole genome shotgun (WGS) entry which is preliminary data.</text>
</comment>
<dbReference type="InterPro" id="IPR029058">
    <property type="entry name" value="AB_hydrolase_fold"/>
</dbReference>
<feature type="chain" id="PRO_5012283729" description="Serine aminopeptidase S33 domain-containing protein" evidence="2">
    <location>
        <begin position="23"/>
        <end position="465"/>
    </location>
</feature>
<keyword evidence="1" id="KW-0378">Hydrolase</keyword>
<sequence>MKLVQNSTLLIAIFLGSFISFAQNFEGSWTGAVQGLPLVFEISQSDGVYTAKMQSPKQSKTFLPVSEITVDGDQINMSLASFKIKYTGKIEGEKINGTFSQGTFSTPMLLEKKAYVEEKLNRPQEPKPPFPYQVEEVVFKNPKAGEINLAGTLTLPNNIKNPPVAILISGSGPQDRNEELLGHKPFLVIAHHLTQNGVAVLRYDDRGVAQSEGTQKGATSADFATDVEAAISYLKSRNDVDQNKIGLIGHSEGGLIAPIVIANKENDVAFFISLAGPGVRGDKVLLPQLRKSAELAGANPADLDFEMKMMQQLFDKIVASEKLTTAEMNEELKKNLNSIAEEAPTNLKAKYTDSFANTLSSQFSNEWMRYFLRYDPKNNLSKVTCPVLAINGSLDYQVIPEINLDGMKSAFAKAKNKDVTIKELPGLNHLFQNATTGSAIEYETIEETFDPAALELMSSWINQRF</sequence>
<dbReference type="Pfam" id="PF12146">
    <property type="entry name" value="Hydrolase_4"/>
    <property type="match status" value="1"/>
</dbReference>
<protein>
    <recommendedName>
        <fullName evidence="3">Serine aminopeptidase S33 domain-containing protein</fullName>
    </recommendedName>
</protein>
<evidence type="ECO:0000313" key="5">
    <source>
        <dbReference type="Proteomes" id="UP000196102"/>
    </source>
</evidence>